<dbReference type="InterPro" id="IPR034408">
    <property type="entry name" value="Sulphate/thiosulphate_BS"/>
</dbReference>
<evidence type="ECO:0000313" key="7">
    <source>
        <dbReference type="EMBL" id="ARP95713.1"/>
    </source>
</evidence>
<dbReference type="NCBIfam" id="NF008022">
    <property type="entry name" value="PRK10752.1"/>
    <property type="match status" value="1"/>
</dbReference>
<dbReference type="PANTHER" id="PTHR30368">
    <property type="entry name" value="SULFATE-BINDING PROTEIN"/>
    <property type="match status" value="1"/>
</dbReference>
<evidence type="ECO:0000256" key="3">
    <source>
        <dbReference type="ARBA" id="ARBA00022448"/>
    </source>
</evidence>
<feature type="chain" id="PRO_5012325909" evidence="6">
    <location>
        <begin position="29"/>
        <end position="342"/>
    </location>
</feature>
<protein>
    <submittedName>
        <fullName evidence="7">Sulfate transporter subunit</fullName>
    </submittedName>
</protein>
<evidence type="ECO:0000256" key="5">
    <source>
        <dbReference type="ARBA" id="ARBA00022764"/>
    </source>
</evidence>
<evidence type="ECO:0000256" key="2">
    <source>
        <dbReference type="ARBA" id="ARBA00006099"/>
    </source>
</evidence>
<keyword evidence="4 6" id="KW-0732">Signal</keyword>
<dbReference type="EMBL" id="CP021111">
    <property type="protein sequence ID" value="ARP95713.1"/>
    <property type="molecule type" value="Genomic_DNA"/>
</dbReference>
<dbReference type="GO" id="GO:0140104">
    <property type="term" value="F:molecular carrier activity"/>
    <property type="evidence" value="ECO:0007669"/>
    <property type="project" value="InterPro"/>
</dbReference>
<feature type="signal peptide" evidence="6">
    <location>
        <begin position="1"/>
        <end position="28"/>
    </location>
</feature>
<name>A0A1W6ZEB3_9BORD</name>
<accession>A0A1W6ZEB3</accession>
<keyword evidence="5" id="KW-0574">Periplasm</keyword>
<keyword evidence="8" id="KW-1185">Reference proteome</keyword>
<comment type="similarity">
    <text evidence="2">Belongs to the prokaryotic sulfate-binding protein family.</text>
</comment>
<dbReference type="Gene3D" id="3.40.190.10">
    <property type="entry name" value="Periplasmic binding protein-like II"/>
    <property type="match status" value="2"/>
</dbReference>
<dbReference type="PANTHER" id="PTHR30368:SF2">
    <property type="entry name" value="SULFATE-BINDING PROTEIN"/>
    <property type="match status" value="1"/>
</dbReference>
<reference evidence="7 8" key="1">
    <citation type="submission" date="2017-05" db="EMBL/GenBank/DDBJ databases">
        <title>Complete and WGS of Bordetella genogroups.</title>
        <authorList>
            <person name="Spilker T."/>
            <person name="LiPuma J."/>
        </authorList>
    </citation>
    <scope>NUCLEOTIDE SEQUENCE [LARGE SCALE GENOMIC DNA]</scope>
    <source>
        <strain evidence="7 8">AU7206</strain>
    </source>
</reference>
<dbReference type="NCBIfam" id="TIGR00971">
    <property type="entry name" value="3a0106s03"/>
    <property type="match status" value="1"/>
</dbReference>
<dbReference type="AlphaFoldDB" id="A0A1W6ZEB3"/>
<comment type="subcellular location">
    <subcellularLocation>
        <location evidence="1">Periplasm</location>
    </subcellularLocation>
</comment>
<evidence type="ECO:0000313" key="8">
    <source>
        <dbReference type="Proteomes" id="UP000194161"/>
    </source>
</evidence>
<dbReference type="Proteomes" id="UP000194161">
    <property type="component" value="Chromosome"/>
</dbReference>
<dbReference type="OrthoDB" id="9802127at2"/>
<dbReference type="STRING" id="463040.CAL15_15790"/>
<dbReference type="RefSeq" id="WP_086079473.1">
    <property type="nucleotide sequence ID" value="NZ_CP021111.1"/>
</dbReference>
<organism evidence="7 8">
    <name type="scientific">Bordetella genomosp. 13</name>
    <dbReference type="NCBI Taxonomy" id="463040"/>
    <lineage>
        <taxon>Bacteria</taxon>
        <taxon>Pseudomonadati</taxon>
        <taxon>Pseudomonadota</taxon>
        <taxon>Betaproteobacteria</taxon>
        <taxon>Burkholderiales</taxon>
        <taxon>Alcaligenaceae</taxon>
        <taxon>Bordetella</taxon>
    </lineage>
</organism>
<keyword evidence="3" id="KW-0813">Transport</keyword>
<evidence type="ECO:0000256" key="1">
    <source>
        <dbReference type="ARBA" id="ARBA00004418"/>
    </source>
</evidence>
<dbReference type="GO" id="GO:1902358">
    <property type="term" value="P:sulfate transmembrane transport"/>
    <property type="evidence" value="ECO:0007669"/>
    <property type="project" value="InterPro"/>
</dbReference>
<proteinExistence type="inferred from homology"/>
<evidence type="ECO:0000256" key="6">
    <source>
        <dbReference type="SAM" id="SignalP"/>
    </source>
</evidence>
<dbReference type="KEGG" id="bgm:CAL15_15790"/>
<dbReference type="NCBIfam" id="NF008106">
    <property type="entry name" value="PRK10852.1"/>
    <property type="match status" value="1"/>
</dbReference>
<sequence>MRLKKLGLFSAVLALAAATLVGAPAAQAQKTQALLNVSYDPTRELYRAIDDAFIKQYKDKAGVTLAIRQSHGGSGSQARSVIDGLEADVVTLALAYDIDAISARGLLPADWQKRLPNNSSPYTSTIVFLVRKGNPKQLRDWDDLLKDGVQVITPNPKTSGGARWNYLAAWAYALEKNGGSEEKARQFVGDLLKHVPVLDSGARGATTTFVERGVGDVLLAWENEAFLAREELGPDKFDIVVPSLSILAEPPVAVVDKVVDRKGTREAAQAYLSYLYTPEAQEIIARNFYRPTDKTVAARHENRFPKLKLVTIDDPIFGGWQAAQKKHFSDGGTFDQVYKPQR</sequence>
<dbReference type="CDD" id="cd01005">
    <property type="entry name" value="PBP2_CysP"/>
    <property type="match status" value="1"/>
</dbReference>
<gene>
    <name evidence="7" type="ORF">CAL15_15790</name>
</gene>
<dbReference type="GO" id="GO:0042597">
    <property type="term" value="C:periplasmic space"/>
    <property type="evidence" value="ECO:0007669"/>
    <property type="project" value="UniProtKB-SubCell"/>
</dbReference>
<dbReference type="PROSITE" id="PS00757">
    <property type="entry name" value="PROK_SULFATE_BIND_2"/>
    <property type="match status" value="1"/>
</dbReference>
<dbReference type="SUPFAM" id="SSF53850">
    <property type="entry name" value="Periplasmic binding protein-like II"/>
    <property type="match status" value="1"/>
</dbReference>
<evidence type="ECO:0000256" key="4">
    <source>
        <dbReference type="ARBA" id="ARBA00022729"/>
    </source>
</evidence>
<dbReference type="GO" id="GO:1901681">
    <property type="term" value="F:sulfur compound binding"/>
    <property type="evidence" value="ECO:0007669"/>
    <property type="project" value="InterPro"/>
</dbReference>
<dbReference type="Pfam" id="PF13531">
    <property type="entry name" value="SBP_bac_11"/>
    <property type="match status" value="1"/>
</dbReference>
<dbReference type="InterPro" id="IPR005669">
    <property type="entry name" value="Thiosulph/SO4-bd"/>
</dbReference>